<evidence type="ECO:0000259" key="1">
    <source>
        <dbReference type="Pfam" id="PF01883"/>
    </source>
</evidence>
<dbReference type="SUPFAM" id="SSF117916">
    <property type="entry name" value="Fe-S cluster assembly (FSCA) domain-like"/>
    <property type="match status" value="1"/>
</dbReference>
<accession>A0A0F7JTJ6</accession>
<dbReference type="AlphaFoldDB" id="A0A0F7JTJ6"/>
<dbReference type="Pfam" id="PF01883">
    <property type="entry name" value="FeS_assembly_P"/>
    <property type="match status" value="1"/>
</dbReference>
<proteinExistence type="predicted"/>
<dbReference type="Gene3D" id="3.30.300.130">
    <property type="entry name" value="Fe-S cluster assembly (FSCA)"/>
    <property type="match status" value="1"/>
</dbReference>
<dbReference type="InterPro" id="IPR002744">
    <property type="entry name" value="MIP18-like"/>
</dbReference>
<dbReference type="RefSeq" id="WP_046858777.1">
    <property type="nucleotide sequence ID" value="NZ_CP011412.1"/>
</dbReference>
<dbReference type="OrthoDB" id="9805360at2"/>
<gene>
    <name evidence="2" type="ORF">AAY24_05160</name>
</gene>
<dbReference type="PATRIC" id="fig|1543721.4.peg.1069"/>
<dbReference type="PANTHER" id="PTHR42831:SF1">
    <property type="entry name" value="FE-S PROTEIN MATURATION AUXILIARY FACTOR YITW"/>
    <property type="match status" value="1"/>
</dbReference>
<dbReference type="InterPro" id="IPR034904">
    <property type="entry name" value="FSCA_dom_sf"/>
</dbReference>
<dbReference type="InterPro" id="IPR052339">
    <property type="entry name" value="Fe-S_Maturation_MIP18"/>
</dbReference>
<feature type="domain" description="MIP18 family-like" evidence="1">
    <location>
        <begin position="15"/>
        <end position="76"/>
    </location>
</feature>
<sequence>MKDNAVDQAITSEGVYNLLREIVDPEVGVNVVDMGLIYDVLVQSERIEVTMTLTSPACPMGAHLADECRQVLADAVGSQIPVAVSLAWEPPWSPEMMSDEAKQLLGWQ</sequence>
<protein>
    <submittedName>
        <fullName evidence="2">Hydroxylase</fullName>
    </submittedName>
</protein>
<reference evidence="2 3" key="1">
    <citation type="journal article" date="2015" name="Genome Announc.">
        <title>Complete Genome Sequence of Sedimenticola thiotaurini Strain SIP-G1, a Polyphosphate- and Polyhydroxyalkanoate-Accumulating Sulfur-Oxidizing Gammaproteobacterium Isolated from Salt Marsh Sediments.</title>
        <authorList>
            <person name="Flood B.E."/>
            <person name="Jones D.S."/>
            <person name="Bailey J.V."/>
        </authorList>
    </citation>
    <scope>NUCLEOTIDE SEQUENCE [LARGE SCALE GENOMIC DNA]</scope>
    <source>
        <strain evidence="2 3">SIP-G1</strain>
    </source>
</reference>
<evidence type="ECO:0000313" key="2">
    <source>
        <dbReference type="EMBL" id="AKH19841.1"/>
    </source>
</evidence>
<dbReference type="Proteomes" id="UP000034410">
    <property type="component" value="Chromosome"/>
</dbReference>
<evidence type="ECO:0000313" key="3">
    <source>
        <dbReference type="Proteomes" id="UP000034410"/>
    </source>
</evidence>
<organism evidence="2 3">
    <name type="scientific">Sedimenticola thiotaurini</name>
    <dbReference type="NCBI Taxonomy" id="1543721"/>
    <lineage>
        <taxon>Bacteria</taxon>
        <taxon>Pseudomonadati</taxon>
        <taxon>Pseudomonadota</taxon>
        <taxon>Gammaproteobacteria</taxon>
        <taxon>Chromatiales</taxon>
        <taxon>Sedimenticolaceae</taxon>
        <taxon>Sedimenticola</taxon>
    </lineage>
</organism>
<dbReference type="KEGG" id="seds:AAY24_05160"/>
<keyword evidence="3" id="KW-1185">Reference proteome</keyword>
<dbReference type="PANTHER" id="PTHR42831">
    <property type="entry name" value="FE-S PROTEIN MATURATION AUXILIARY FACTOR YITW"/>
    <property type="match status" value="1"/>
</dbReference>
<name>A0A0F7JTJ6_9GAMM</name>
<dbReference type="EMBL" id="CP011412">
    <property type="protein sequence ID" value="AKH19841.1"/>
    <property type="molecule type" value="Genomic_DNA"/>
</dbReference>